<evidence type="ECO:0000313" key="1">
    <source>
        <dbReference type="EMBL" id="GFO18785.1"/>
    </source>
</evidence>
<comment type="caution">
    <text evidence="1">The sequence shown here is derived from an EMBL/GenBank/DDBJ whole genome shotgun (WGS) entry which is preliminary data.</text>
</comment>
<dbReference type="SUPFAM" id="SSF56219">
    <property type="entry name" value="DNase I-like"/>
    <property type="match status" value="1"/>
</dbReference>
<reference evidence="1 2" key="1">
    <citation type="journal article" date="2021" name="Elife">
        <title>Chloroplast acquisition without the gene transfer in kleptoplastic sea slugs, Plakobranchus ocellatus.</title>
        <authorList>
            <person name="Maeda T."/>
            <person name="Takahashi S."/>
            <person name="Yoshida T."/>
            <person name="Shimamura S."/>
            <person name="Takaki Y."/>
            <person name="Nagai Y."/>
            <person name="Toyoda A."/>
            <person name="Suzuki Y."/>
            <person name="Arimoto A."/>
            <person name="Ishii H."/>
            <person name="Satoh N."/>
            <person name="Nishiyama T."/>
            <person name="Hasebe M."/>
            <person name="Maruyama T."/>
            <person name="Minagawa J."/>
            <person name="Obokata J."/>
            <person name="Shigenobu S."/>
        </authorList>
    </citation>
    <scope>NUCLEOTIDE SEQUENCE [LARGE SCALE GENOMIC DNA]</scope>
</reference>
<protein>
    <recommendedName>
        <fullName evidence="3">Endonuclease/exonuclease/phosphatase domain-containing protein</fullName>
    </recommendedName>
</protein>
<organism evidence="1 2">
    <name type="scientific">Plakobranchus ocellatus</name>
    <dbReference type="NCBI Taxonomy" id="259542"/>
    <lineage>
        <taxon>Eukaryota</taxon>
        <taxon>Metazoa</taxon>
        <taxon>Spiralia</taxon>
        <taxon>Lophotrochozoa</taxon>
        <taxon>Mollusca</taxon>
        <taxon>Gastropoda</taxon>
        <taxon>Heterobranchia</taxon>
        <taxon>Euthyneura</taxon>
        <taxon>Panpulmonata</taxon>
        <taxon>Sacoglossa</taxon>
        <taxon>Placobranchoidea</taxon>
        <taxon>Plakobranchidae</taxon>
        <taxon>Plakobranchus</taxon>
    </lineage>
</organism>
<name>A0AAV4BGX5_9GAST</name>
<accession>A0AAV4BGX5</accession>
<gene>
    <name evidence="1" type="ORF">PoB_004529000</name>
</gene>
<dbReference type="AlphaFoldDB" id="A0AAV4BGX5"/>
<evidence type="ECO:0008006" key="3">
    <source>
        <dbReference type="Google" id="ProtNLM"/>
    </source>
</evidence>
<dbReference type="Gene3D" id="3.60.10.10">
    <property type="entry name" value="Endonuclease/exonuclease/phosphatase"/>
    <property type="match status" value="1"/>
</dbReference>
<evidence type="ECO:0000313" key="2">
    <source>
        <dbReference type="Proteomes" id="UP000735302"/>
    </source>
</evidence>
<dbReference type="Proteomes" id="UP000735302">
    <property type="component" value="Unassembled WGS sequence"/>
</dbReference>
<sequence length="96" mass="10927">MDTVVQWNVRGFRNNFEELNLLLNRSQSVIVALQECRLGDGQSPPRGYTLLLPQGGPPGRGGPPHQKRNTFFKNWPENWPENWPVCCSCHNKPGKD</sequence>
<dbReference type="EMBL" id="BLXT01004995">
    <property type="protein sequence ID" value="GFO18785.1"/>
    <property type="molecule type" value="Genomic_DNA"/>
</dbReference>
<proteinExistence type="predicted"/>
<keyword evidence="2" id="KW-1185">Reference proteome</keyword>
<dbReference type="InterPro" id="IPR036691">
    <property type="entry name" value="Endo/exonu/phosph_ase_sf"/>
</dbReference>